<evidence type="ECO:0000256" key="1">
    <source>
        <dbReference type="SAM" id="Phobius"/>
    </source>
</evidence>
<accession>A0A224WWY4</accession>
<keyword evidence="3" id="KW-1185">Reference proteome</keyword>
<sequence>MKDEKKRAKALLQEQSLPYATWTGNLAIPIAMIVIFIIGLLGYGMSFYSIVILVATIQVHRFNAKLKLGNRSYIAPIMVYLYNVLSIPMAILLLHLDNGELLPLLLIELLFVATVVTAIVFFFITASQIKKQFPTLKADRQAALQVYKETLANLMK</sequence>
<feature type="transmembrane region" description="Helical" evidence="1">
    <location>
        <begin position="26"/>
        <end position="56"/>
    </location>
</feature>
<comment type="caution">
    <text evidence="2">The sequence shown here is derived from an EMBL/GenBank/DDBJ whole genome shotgun (WGS) entry which is preliminary data.</text>
</comment>
<feature type="transmembrane region" description="Helical" evidence="1">
    <location>
        <begin position="77"/>
        <end position="96"/>
    </location>
</feature>
<feature type="transmembrane region" description="Helical" evidence="1">
    <location>
        <begin position="102"/>
        <end position="124"/>
    </location>
</feature>
<dbReference type="Proteomes" id="UP000218689">
    <property type="component" value="Unassembled WGS sequence"/>
</dbReference>
<evidence type="ECO:0000313" key="3">
    <source>
        <dbReference type="Proteomes" id="UP000218689"/>
    </source>
</evidence>
<dbReference type="OrthoDB" id="2242820at2"/>
<keyword evidence="1" id="KW-0812">Transmembrane</keyword>
<evidence type="ECO:0000313" key="2">
    <source>
        <dbReference type="EMBL" id="GAX46818.1"/>
    </source>
</evidence>
<reference evidence="3" key="1">
    <citation type="submission" date="2017-08" db="EMBL/GenBank/DDBJ databases">
        <title>Draft genome sequence of Lactococcus sp. strain Rs-Y01, isolated from the gut of the lower termite Reticulitermes speratus.</title>
        <authorList>
            <person name="Ohkuma M."/>
            <person name="Yuki M."/>
        </authorList>
    </citation>
    <scope>NUCLEOTIDE SEQUENCE [LARGE SCALE GENOMIC DNA]</scope>
    <source>
        <strain evidence="3">Rs-Y01</strain>
    </source>
</reference>
<dbReference type="AlphaFoldDB" id="A0A224WWY4"/>
<dbReference type="RefSeq" id="WP_094783885.1">
    <property type="nucleotide sequence ID" value="NZ_BEDT01000001.1"/>
</dbReference>
<gene>
    <name evidence="2" type="ORF">RsY01_398</name>
</gene>
<keyword evidence="1" id="KW-0472">Membrane</keyword>
<dbReference type="EMBL" id="BEDT01000001">
    <property type="protein sequence ID" value="GAX46818.1"/>
    <property type="molecule type" value="Genomic_DNA"/>
</dbReference>
<proteinExistence type="predicted"/>
<name>A0A224WWY4_9LACT</name>
<protein>
    <submittedName>
        <fullName evidence="2">Uncharacterized protein</fullName>
    </submittedName>
</protein>
<organism evidence="2 3">
    <name type="scientific">Pseudolactococcus reticulitermitis</name>
    <dbReference type="NCBI Taxonomy" id="2025039"/>
    <lineage>
        <taxon>Bacteria</taxon>
        <taxon>Bacillati</taxon>
        <taxon>Bacillota</taxon>
        <taxon>Bacilli</taxon>
        <taxon>Lactobacillales</taxon>
        <taxon>Streptococcaceae</taxon>
        <taxon>Pseudolactococcus</taxon>
    </lineage>
</organism>
<keyword evidence="1" id="KW-1133">Transmembrane helix</keyword>